<protein>
    <submittedName>
        <fullName evidence="2">Putative lipoprotein</fullName>
    </submittedName>
</protein>
<accession>A0A0P7ATS2</accession>
<sequence length="185" mass="21315">MKKYLLLFLVISFLTSCGSDNLSNSKAEDIVTDCLAANPEQRTARFRIGKATFTKQDYDQELLQKYLKLADEDYLEMELVREITKGWQKGSKEYAIKLTEKSLEFMEEVPEKEGNATAKTFQYEVGEVLEVHETPATNTAEVKVNFKAVDITPFAIFSKKDPTEFWVKKLQFSKTSNGWKYCDNF</sequence>
<evidence type="ECO:0000313" key="2">
    <source>
        <dbReference type="EMBL" id="KPM31257.1"/>
    </source>
</evidence>
<dbReference type="STRING" id="1300341.I595_2522"/>
<proteinExistence type="predicted"/>
<keyword evidence="2" id="KW-0449">Lipoprotein</keyword>
<organism evidence="2 3">
    <name type="scientific">Croceitalea dokdonensis DOKDO 023</name>
    <dbReference type="NCBI Taxonomy" id="1300341"/>
    <lineage>
        <taxon>Bacteria</taxon>
        <taxon>Pseudomonadati</taxon>
        <taxon>Bacteroidota</taxon>
        <taxon>Flavobacteriia</taxon>
        <taxon>Flavobacteriales</taxon>
        <taxon>Flavobacteriaceae</taxon>
        <taxon>Croceitalea</taxon>
    </lineage>
</organism>
<name>A0A0P7ATS2_9FLAO</name>
<comment type="caution">
    <text evidence="2">The sequence shown here is derived from an EMBL/GenBank/DDBJ whole genome shotgun (WGS) entry which is preliminary data.</text>
</comment>
<evidence type="ECO:0000313" key="3">
    <source>
        <dbReference type="Proteomes" id="UP000050280"/>
    </source>
</evidence>
<dbReference type="OrthoDB" id="1202683at2"/>
<gene>
    <name evidence="2" type="ORF">I595_2522</name>
</gene>
<keyword evidence="1" id="KW-0732">Signal</keyword>
<dbReference type="PROSITE" id="PS51257">
    <property type="entry name" value="PROKAR_LIPOPROTEIN"/>
    <property type="match status" value="1"/>
</dbReference>
<reference evidence="2 3" key="1">
    <citation type="submission" date="2015-09" db="EMBL/GenBank/DDBJ databases">
        <title>Genome sequence of the marine flavobacterium Croceitalea dokdonensis DOKDO 023 that contains proton- and sodium-pumping rhodopsins.</title>
        <authorList>
            <person name="Kwon S.-K."/>
            <person name="Lee H.K."/>
            <person name="Kwak M.-J."/>
            <person name="Kim J.F."/>
        </authorList>
    </citation>
    <scope>NUCLEOTIDE SEQUENCE [LARGE SCALE GENOMIC DNA]</scope>
    <source>
        <strain evidence="2 3">DOKDO 023</strain>
    </source>
</reference>
<feature type="signal peptide" evidence="1">
    <location>
        <begin position="1"/>
        <end position="18"/>
    </location>
</feature>
<evidence type="ECO:0000256" key="1">
    <source>
        <dbReference type="SAM" id="SignalP"/>
    </source>
</evidence>
<dbReference type="Proteomes" id="UP000050280">
    <property type="component" value="Unassembled WGS sequence"/>
</dbReference>
<keyword evidence="3" id="KW-1185">Reference proteome</keyword>
<feature type="chain" id="PRO_5006135052" evidence="1">
    <location>
        <begin position="19"/>
        <end position="185"/>
    </location>
</feature>
<dbReference type="RefSeq" id="WP_054559577.1">
    <property type="nucleotide sequence ID" value="NZ_LDJX01000005.1"/>
</dbReference>
<dbReference type="EMBL" id="LDJX01000005">
    <property type="protein sequence ID" value="KPM31257.1"/>
    <property type="molecule type" value="Genomic_DNA"/>
</dbReference>
<dbReference type="AlphaFoldDB" id="A0A0P7ATS2"/>